<proteinExistence type="inferred from homology"/>
<evidence type="ECO:0000259" key="15">
    <source>
        <dbReference type="Pfam" id="PF07715"/>
    </source>
</evidence>
<evidence type="ECO:0000313" key="16">
    <source>
        <dbReference type="EMBL" id="MEW9856598.1"/>
    </source>
</evidence>
<keyword evidence="6" id="KW-0408">Iron</keyword>
<evidence type="ECO:0000256" key="13">
    <source>
        <dbReference type="SAM" id="SignalP"/>
    </source>
</evidence>
<keyword evidence="2 11" id="KW-0813">Transport</keyword>
<evidence type="ECO:0000256" key="8">
    <source>
        <dbReference type="ARBA" id="ARBA00023077"/>
    </source>
</evidence>
<accession>A0ABV3RES6</accession>
<evidence type="ECO:0000256" key="7">
    <source>
        <dbReference type="ARBA" id="ARBA00023065"/>
    </source>
</evidence>
<evidence type="ECO:0000256" key="11">
    <source>
        <dbReference type="PROSITE-ProRule" id="PRU01360"/>
    </source>
</evidence>
<comment type="caution">
    <text evidence="16">The sequence shown here is derived from an EMBL/GenBank/DDBJ whole genome shotgun (WGS) entry which is preliminary data.</text>
</comment>
<feature type="chain" id="PRO_5046554490" evidence="13">
    <location>
        <begin position="26"/>
        <end position="835"/>
    </location>
</feature>
<dbReference type="PROSITE" id="PS52016">
    <property type="entry name" value="TONB_DEPENDENT_REC_3"/>
    <property type="match status" value="1"/>
</dbReference>
<dbReference type="PANTHER" id="PTHR32552:SF81">
    <property type="entry name" value="TONB-DEPENDENT OUTER MEMBRANE RECEPTOR"/>
    <property type="match status" value="1"/>
</dbReference>
<keyword evidence="10 11" id="KW-0998">Cell outer membrane</keyword>
<keyword evidence="17" id="KW-1185">Reference proteome</keyword>
<evidence type="ECO:0000256" key="1">
    <source>
        <dbReference type="ARBA" id="ARBA00004571"/>
    </source>
</evidence>
<evidence type="ECO:0000256" key="12">
    <source>
        <dbReference type="RuleBase" id="RU003357"/>
    </source>
</evidence>
<evidence type="ECO:0000256" key="5">
    <source>
        <dbReference type="ARBA" id="ARBA00022692"/>
    </source>
</evidence>
<dbReference type="Proteomes" id="UP001556118">
    <property type="component" value="Unassembled WGS sequence"/>
</dbReference>
<comment type="similarity">
    <text evidence="11 12">Belongs to the TonB-dependent receptor family.</text>
</comment>
<sequence length="835" mass="90125">MKVSLKSYLFLSGAVGCIASASAFAQTTAPRMDGASTSADIIVTARRQEERLQDVPISITVFNQEELDNRNVTSGLDLAKYTPSLSANSRFGSENTTFSIRGFYQELRTTASVAVYFADVVAPRGGGSTSGGDGAGPGNFFDLQNVQVLKGPQGTLFGRNTTGGAILLVPHKPEDTFGGYVEGRVGNYDLRRVQSVVNTPLGESARLRVGVDWQEREGYLRNIAPTGPDRFSDIGYVAARASLVVDLTPDLENYTIASYTRSRTNGQVPKVTNCIPTRNGAPSPTGILSCDQLAREEGRGKFAVENTVPRPKLDLDQWQIINTTTFLASDTLTIKNIASYAQLTSVSRNEGFGTRWVVPPTFLGQPTGDLAGRDLSFVTLTSAPGLASNDQSTFTEELQFQGDAGKLSWQAGAYFENSKPLGTYGNQNPSNLSCADPDTLRCVDALGRLTGREGLVGSVSRQLTRTSFRNIGVYAQGTYALSEQLSFTGGLRYTWDKTTSFASKQVIRFPAENDPRVYCLNPALGPNSPTRNPDGTFNFGNAIPAADASSACNQSLMQKSEAPTWTVGLDFKPTPDILLYAKYSRGYRQGSTNPFGADGFETFGPEKVDTYEVGTKTSWRGAVPGRFNVAAYYNDFSDQQVQLGLVNLQNTVAPNTAIVNAGSSRIYGLEVEAGISPFVGFDLSASYGYLNTKLKTLSPVPIPPGSLYNFVLFTSVAGEPLPYSPKHQAAVTASYTLPLPSSVGTVTASGTYSYRSSLITTYTSAEGTLRPLSLLDLSLNWERVAGSPVDLGLFATNVTNEHYYTHVNEQSSSGFISRYLGEPRMYGLRVRYSFD</sequence>
<reference evidence="16 17" key="1">
    <citation type="submission" date="2024-06" db="EMBL/GenBank/DDBJ databases">
        <title>Novosphingobium rhizovicinus M1R2S20.</title>
        <authorList>
            <person name="Sun J.-Q."/>
        </authorList>
    </citation>
    <scope>NUCLEOTIDE SEQUENCE [LARGE SCALE GENOMIC DNA]</scope>
    <source>
        <strain evidence="16 17">M1R2S20</strain>
    </source>
</reference>
<dbReference type="PANTHER" id="PTHR32552">
    <property type="entry name" value="FERRICHROME IRON RECEPTOR-RELATED"/>
    <property type="match status" value="1"/>
</dbReference>
<keyword evidence="13" id="KW-0732">Signal</keyword>
<keyword evidence="9 11" id="KW-0472">Membrane</keyword>
<protein>
    <submittedName>
        <fullName evidence="16">TonB-dependent receptor</fullName>
    </submittedName>
</protein>
<dbReference type="Pfam" id="PF07715">
    <property type="entry name" value="Plug"/>
    <property type="match status" value="1"/>
</dbReference>
<evidence type="ECO:0000256" key="4">
    <source>
        <dbReference type="ARBA" id="ARBA00022496"/>
    </source>
</evidence>
<dbReference type="RefSeq" id="WP_367775059.1">
    <property type="nucleotide sequence ID" value="NZ_JBFNXR010000052.1"/>
</dbReference>
<organism evidence="16 17">
    <name type="scientific">Novosphingobium rhizovicinum</name>
    <dbReference type="NCBI Taxonomy" id="3228928"/>
    <lineage>
        <taxon>Bacteria</taxon>
        <taxon>Pseudomonadati</taxon>
        <taxon>Pseudomonadota</taxon>
        <taxon>Alphaproteobacteria</taxon>
        <taxon>Sphingomonadales</taxon>
        <taxon>Sphingomonadaceae</taxon>
        <taxon>Novosphingobium</taxon>
    </lineage>
</organism>
<keyword evidence="16" id="KW-0675">Receptor</keyword>
<feature type="domain" description="TonB-dependent receptor-like beta-barrel" evidence="14">
    <location>
        <begin position="310"/>
        <end position="797"/>
    </location>
</feature>
<gene>
    <name evidence="16" type="ORF">ABUH87_15775</name>
</gene>
<dbReference type="InterPro" id="IPR012910">
    <property type="entry name" value="Plug_dom"/>
</dbReference>
<evidence type="ECO:0000256" key="6">
    <source>
        <dbReference type="ARBA" id="ARBA00023004"/>
    </source>
</evidence>
<keyword evidence="4" id="KW-0410">Iron transport</keyword>
<dbReference type="Pfam" id="PF00593">
    <property type="entry name" value="TonB_dep_Rec_b-barrel"/>
    <property type="match status" value="1"/>
</dbReference>
<keyword evidence="7" id="KW-0406">Ion transport</keyword>
<keyword evidence="5 11" id="KW-0812">Transmembrane</keyword>
<feature type="signal peptide" evidence="13">
    <location>
        <begin position="1"/>
        <end position="25"/>
    </location>
</feature>
<comment type="subcellular location">
    <subcellularLocation>
        <location evidence="1 11">Cell outer membrane</location>
        <topology evidence="1 11">Multi-pass membrane protein</topology>
    </subcellularLocation>
</comment>
<evidence type="ECO:0000256" key="10">
    <source>
        <dbReference type="ARBA" id="ARBA00023237"/>
    </source>
</evidence>
<dbReference type="InterPro" id="IPR000531">
    <property type="entry name" value="Beta-barrel_TonB"/>
</dbReference>
<name>A0ABV3RES6_9SPHN</name>
<dbReference type="InterPro" id="IPR036942">
    <property type="entry name" value="Beta-barrel_TonB_sf"/>
</dbReference>
<dbReference type="SUPFAM" id="SSF56935">
    <property type="entry name" value="Porins"/>
    <property type="match status" value="1"/>
</dbReference>
<feature type="domain" description="TonB-dependent receptor plug" evidence="15">
    <location>
        <begin position="52"/>
        <end position="165"/>
    </location>
</feature>
<keyword evidence="3 11" id="KW-1134">Transmembrane beta strand</keyword>
<dbReference type="InterPro" id="IPR039426">
    <property type="entry name" value="TonB-dep_rcpt-like"/>
</dbReference>
<evidence type="ECO:0000256" key="3">
    <source>
        <dbReference type="ARBA" id="ARBA00022452"/>
    </source>
</evidence>
<dbReference type="Gene3D" id="2.40.170.20">
    <property type="entry name" value="TonB-dependent receptor, beta-barrel domain"/>
    <property type="match status" value="1"/>
</dbReference>
<keyword evidence="8 12" id="KW-0798">TonB box</keyword>
<evidence type="ECO:0000256" key="2">
    <source>
        <dbReference type="ARBA" id="ARBA00022448"/>
    </source>
</evidence>
<dbReference type="EMBL" id="JBFNXR010000052">
    <property type="protein sequence ID" value="MEW9856598.1"/>
    <property type="molecule type" value="Genomic_DNA"/>
</dbReference>
<evidence type="ECO:0000313" key="17">
    <source>
        <dbReference type="Proteomes" id="UP001556118"/>
    </source>
</evidence>
<evidence type="ECO:0000259" key="14">
    <source>
        <dbReference type="Pfam" id="PF00593"/>
    </source>
</evidence>
<dbReference type="CDD" id="cd01347">
    <property type="entry name" value="ligand_gated_channel"/>
    <property type="match status" value="1"/>
</dbReference>
<evidence type="ECO:0000256" key="9">
    <source>
        <dbReference type="ARBA" id="ARBA00023136"/>
    </source>
</evidence>
<dbReference type="PROSITE" id="PS51257">
    <property type="entry name" value="PROKAR_LIPOPROTEIN"/>
    <property type="match status" value="1"/>
</dbReference>